<dbReference type="InterPro" id="IPR049281">
    <property type="entry name" value="BVU_3817-like_C_sf"/>
</dbReference>
<feature type="domain" description="DUF5606" evidence="2">
    <location>
        <begin position="3"/>
        <end position="48"/>
    </location>
</feature>
<feature type="domain" description="DUF6852" evidence="3">
    <location>
        <begin position="51"/>
        <end position="119"/>
    </location>
</feature>
<feature type="region of interest" description="Disordered" evidence="1">
    <location>
        <begin position="126"/>
        <end position="146"/>
    </location>
</feature>
<proteinExistence type="predicted"/>
<evidence type="ECO:0000313" key="4">
    <source>
        <dbReference type="EMBL" id="AEV32189.1"/>
    </source>
</evidence>
<dbReference type="AlphaFoldDB" id="G8R5E4"/>
<dbReference type="OrthoDB" id="675198at2"/>
<dbReference type="InterPro" id="IPR049280">
    <property type="entry name" value="DUF6852"/>
</dbReference>
<dbReference type="eggNOG" id="ENOG502ZPSM">
    <property type="taxonomic scope" value="Bacteria"/>
</dbReference>
<evidence type="ECO:0000259" key="2">
    <source>
        <dbReference type="Pfam" id="PF18347"/>
    </source>
</evidence>
<protein>
    <submittedName>
        <fullName evidence="4">Uncharacterized protein</fullName>
    </submittedName>
</protein>
<dbReference type="STRING" id="926562.Oweho_1184"/>
<evidence type="ECO:0000313" key="5">
    <source>
        <dbReference type="Proteomes" id="UP000005631"/>
    </source>
</evidence>
<organism evidence="4 5">
    <name type="scientific">Owenweeksia hongkongensis (strain DSM 17368 / CIP 108786 / JCM 12287 / NRRL B-23963 / UST20020801)</name>
    <dbReference type="NCBI Taxonomy" id="926562"/>
    <lineage>
        <taxon>Bacteria</taxon>
        <taxon>Pseudomonadati</taxon>
        <taxon>Bacteroidota</taxon>
        <taxon>Flavobacteriia</taxon>
        <taxon>Flavobacteriales</taxon>
        <taxon>Owenweeksiaceae</taxon>
        <taxon>Owenweeksia</taxon>
    </lineage>
</organism>
<dbReference type="Gene3D" id="1.10.10.1650">
    <property type="match status" value="1"/>
</dbReference>
<gene>
    <name evidence="4" type="ordered locus">Oweho_1184</name>
</gene>
<dbReference type="InterPro" id="IPR049282">
    <property type="entry name" value="BVU_3817_N_sf"/>
</dbReference>
<name>G8R5E4_OWEHD</name>
<sequence length="146" mass="16442">MELEGILAIGGKPGLYKLVAQSRGGVIVSSLIDDKKFPVTQASNVSALKDIAIYTYNEEVPLADVFQKIADKENLGQAISHKEKPEALRSYMLEILEDYDQERVYNSDLKKLFQWYNILQENGLVTKAEEKTEEPAEEVSSEEESK</sequence>
<dbReference type="Proteomes" id="UP000005631">
    <property type="component" value="Chromosome"/>
</dbReference>
<keyword evidence="5" id="KW-1185">Reference proteome</keyword>
<dbReference type="RefSeq" id="WP_014201549.1">
    <property type="nucleotide sequence ID" value="NC_016599.1"/>
</dbReference>
<reference evidence="4 5" key="1">
    <citation type="journal article" date="2012" name="Stand. Genomic Sci.">
        <title>Genome sequence of the orange-pigmented seawater bacterium Owenweeksia hongkongensis type strain (UST20020801(T)).</title>
        <authorList>
            <person name="Riedel T."/>
            <person name="Held B."/>
            <person name="Nolan M."/>
            <person name="Lucas S."/>
            <person name="Lapidus A."/>
            <person name="Tice H."/>
            <person name="Del Rio T.G."/>
            <person name="Cheng J.F."/>
            <person name="Han C."/>
            <person name="Tapia R."/>
            <person name="Goodwin L.A."/>
            <person name="Pitluck S."/>
            <person name="Liolios K."/>
            <person name="Mavromatis K."/>
            <person name="Pagani I."/>
            <person name="Ivanova N."/>
            <person name="Mikhailova N."/>
            <person name="Pati A."/>
            <person name="Chen A."/>
            <person name="Palaniappan K."/>
            <person name="Rohde M."/>
            <person name="Tindall B.J."/>
            <person name="Detter J.C."/>
            <person name="Goker M."/>
            <person name="Woyke T."/>
            <person name="Bristow J."/>
            <person name="Eisen J.A."/>
            <person name="Markowitz V."/>
            <person name="Hugenholtz P."/>
            <person name="Klenk H.P."/>
            <person name="Kyrpides N.C."/>
        </authorList>
    </citation>
    <scope>NUCLEOTIDE SEQUENCE</scope>
    <source>
        <strain evidence="5">DSM 17368 / JCM 12287 / NRRL B-23963</strain>
    </source>
</reference>
<dbReference type="InterPro" id="IPR041218">
    <property type="entry name" value="DUF5606"/>
</dbReference>
<evidence type="ECO:0000256" key="1">
    <source>
        <dbReference type="SAM" id="MobiDB-lite"/>
    </source>
</evidence>
<dbReference type="Pfam" id="PF21186">
    <property type="entry name" value="DUF6852"/>
    <property type="match status" value="1"/>
</dbReference>
<dbReference type="Pfam" id="PF18347">
    <property type="entry name" value="DUF5606"/>
    <property type="match status" value="1"/>
</dbReference>
<feature type="compositionally biased region" description="Acidic residues" evidence="1">
    <location>
        <begin position="135"/>
        <end position="146"/>
    </location>
</feature>
<dbReference type="Gene3D" id="2.30.30.730">
    <property type="match status" value="1"/>
</dbReference>
<accession>G8R5E4</accession>
<dbReference type="KEGG" id="oho:Oweho_1184"/>
<dbReference type="PATRIC" id="fig|926562.3.peg.1196"/>
<dbReference type="HOGENOM" id="CLU_118060_1_0_10"/>
<dbReference type="EMBL" id="CP003156">
    <property type="protein sequence ID" value="AEV32189.1"/>
    <property type="molecule type" value="Genomic_DNA"/>
</dbReference>
<evidence type="ECO:0000259" key="3">
    <source>
        <dbReference type="Pfam" id="PF21186"/>
    </source>
</evidence>